<keyword evidence="3" id="KW-1185">Reference proteome</keyword>
<evidence type="ECO:0000256" key="1">
    <source>
        <dbReference type="SAM" id="SignalP"/>
    </source>
</evidence>
<proteinExistence type="predicted"/>
<accession>A0ABW8P7I9</accession>
<organism evidence="2 3">
    <name type="scientific">Flavobacterium oreochromis</name>
    <dbReference type="NCBI Taxonomy" id="2906078"/>
    <lineage>
        <taxon>Bacteria</taxon>
        <taxon>Pseudomonadati</taxon>
        <taxon>Bacteroidota</taxon>
        <taxon>Flavobacteriia</taxon>
        <taxon>Flavobacteriales</taxon>
        <taxon>Flavobacteriaceae</taxon>
        <taxon>Flavobacterium</taxon>
    </lineage>
</organism>
<evidence type="ECO:0000313" key="2">
    <source>
        <dbReference type="EMBL" id="MFK7000235.1"/>
    </source>
</evidence>
<dbReference type="EMBL" id="JAZGZP010000006">
    <property type="protein sequence ID" value="MFK7000235.1"/>
    <property type="molecule type" value="Genomic_DNA"/>
</dbReference>
<feature type="signal peptide" evidence="1">
    <location>
        <begin position="1"/>
        <end position="20"/>
    </location>
</feature>
<comment type="caution">
    <text evidence="2">The sequence shown here is derived from an EMBL/GenBank/DDBJ whole genome shotgun (WGS) entry which is preliminary data.</text>
</comment>
<feature type="chain" id="PRO_5047071244" evidence="1">
    <location>
        <begin position="21"/>
        <end position="651"/>
    </location>
</feature>
<protein>
    <submittedName>
        <fullName evidence="2">Uncharacterized protein</fullName>
    </submittedName>
</protein>
<dbReference type="Proteomes" id="UP001621706">
    <property type="component" value="Unassembled WGS sequence"/>
</dbReference>
<keyword evidence="1" id="KW-0732">Signal</keyword>
<dbReference type="RefSeq" id="WP_088398007.1">
    <property type="nucleotide sequence ID" value="NZ_JAZGZP010000006.1"/>
</dbReference>
<evidence type="ECO:0000313" key="3">
    <source>
        <dbReference type="Proteomes" id="UP001621706"/>
    </source>
</evidence>
<name>A0ABW8P7I9_9FLAO</name>
<sequence length="651" mass="67620">MYTKLLKTVFILFISLPCFSQVGIGTDAPRGALEINSSTNGFLPPQVALTASNVSAPVVNPQGGGVPIAGTIVYNTAISGVTPNNVVPGYYYWNGSNWLLLTSQSSSSPSQWSLTGNTGTSAATNFIGTTDNTDFVTRTNSVERVRVTGTGNVGVGISAPSGKMHVLAVGSDGNPGVWDSSHVVFGETGSTGNGLGLGFNTATAGSEYGFISSLKPGSAWKDLKYRALNHIFYNGGFNEVFRTSGTYVGIGTVAPIGRLDVVDNVPSALTRSRFFNDGAASRQDIQIGANGAGNVYLGVDGANSIFGSGVKSYLDNRSGGRLVFGSNGNEYVTMSVDGKLGIGTSSPASKLDVAAGITTAQTAVNVTGSINDFFQMNVQNSSTGTQAQSGYSATANNGTATTGFAWMGINNSNFNFPSTYNIGGANDVSYIGSGQDMYIANANNSKSIIFSTGTATSPFFNERMRITNAGNVGVGTNNPTTKLHINSTSSPALRIVDGSQGAGKILVSDANGNASWQASGLPSISAFQDMVIPICANVSVGSTGSFITTISGVSTTVSWTVLSKQTSSASFPITAERLQVRYNFSPQLPFVPKGIIFNALNNSGYPDTFSLNYAAKSQSSITVNVTRNDTLGNGAVSCWAGQFYFDVMIMN</sequence>
<gene>
    <name evidence="2" type="ORF">V3I07_04925</name>
</gene>
<reference evidence="2 3" key="1">
    <citation type="submission" date="2024-02" db="EMBL/GenBank/DDBJ databases">
        <title>Comparative Genomic Analysis of Flavobacterium Species Causing Columnaris Disease of Freshwater Fish in Thailand: Insights into Virulence and Resistance Mechanisms.</title>
        <authorList>
            <person name="Nguyen D."/>
            <person name="Chokmangmeepisarn P."/>
            <person name="Khianchaikhan K."/>
            <person name="Morishita M."/>
            <person name="Bunnoy A."/>
            <person name="Rodkhum C."/>
        </authorList>
    </citation>
    <scope>NUCLEOTIDE SEQUENCE [LARGE SCALE GENOMIC DNA]</scope>
    <source>
        <strain evidence="2 3">CNRT2201</strain>
    </source>
</reference>